<evidence type="ECO:0000256" key="2">
    <source>
        <dbReference type="ARBA" id="ARBA00005695"/>
    </source>
</evidence>
<dbReference type="GO" id="GO:0015833">
    <property type="term" value="P:peptide transport"/>
    <property type="evidence" value="ECO:0007669"/>
    <property type="project" value="TreeGrafter"/>
</dbReference>
<feature type="chain" id="PRO_5013220052" evidence="4">
    <location>
        <begin position="28"/>
        <end position="545"/>
    </location>
</feature>
<dbReference type="PANTHER" id="PTHR30290:SF38">
    <property type="entry name" value="D,D-DIPEPTIDE-BINDING PERIPLASMIC PROTEIN DDPA-RELATED"/>
    <property type="match status" value="1"/>
</dbReference>
<gene>
    <name evidence="6" type="ORF">CR162_08720</name>
</gene>
<dbReference type="InterPro" id="IPR039424">
    <property type="entry name" value="SBP_5"/>
</dbReference>
<dbReference type="PROSITE" id="PS51318">
    <property type="entry name" value="TAT"/>
    <property type="match status" value="1"/>
</dbReference>
<dbReference type="GO" id="GO:0030288">
    <property type="term" value="C:outer membrane-bounded periplasmic space"/>
    <property type="evidence" value="ECO:0007669"/>
    <property type="project" value="UniProtKB-ARBA"/>
</dbReference>
<dbReference type="OrthoDB" id="9803988at2"/>
<evidence type="ECO:0000313" key="6">
    <source>
        <dbReference type="EMBL" id="PHK95247.1"/>
    </source>
</evidence>
<dbReference type="GO" id="GO:1904680">
    <property type="term" value="F:peptide transmembrane transporter activity"/>
    <property type="evidence" value="ECO:0007669"/>
    <property type="project" value="TreeGrafter"/>
</dbReference>
<dbReference type="AlphaFoldDB" id="A0A2C7AF05"/>
<dbReference type="PANTHER" id="PTHR30290">
    <property type="entry name" value="PERIPLASMIC BINDING COMPONENT OF ABC TRANSPORTER"/>
    <property type="match status" value="1"/>
</dbReference>
<accession>A0A2C7AF05</accession>
<dbReference type="EMBL" id="PDNU01000012">
    <property type="protein sequence ID" value="PHK95247.1"/>
    <property type="molecule type" value="Genomic_DNA"/>
</dbReference>
<dbReference type="InterPro" id="IPR000914">
    <property type="entry name" value="SBP_5_dom"/>
</dbReference>
<dbReference type="Pfam" id="PF00496">
    <property type="entry name" value="SBP_bac_5"/>
    <property type="match status" value="1"/>
</dbReference>
<evidence type="ECO:0000259" key="5">
    <source>
        <dbReference type="Pfam" id="PF00496"/>
    </source>
</evidence>
<dbReference type="Gene3D" id="3.10.105.10">
    <property type="entry name" value="Dipeptide-binding Protein, Domain 3"/>
    <property type="match status" value="1"/>
</dbReference>
<sequence>MMTPRRSLLLGAGGALGLSALPRFAIAQADNRPAIAIAVQKISNSNTLEVLREQSNVGERVLFSSLWEGLIGRNWLGGLGAVPELATEWKRVSDQVVELKLRPGVKFHNGDEMTAEDVAFTFGPERMFGETNPTAQGRTIQVSGERIPTRAGRDLPAEVPAVARRSWPALERVEIVDRHTVRFHNATPDVTLEGRLSRYGSQIISKRGYVEAETWFDWARKPILTGPYKVAEFRPDQLLRLVAHDEYWGGRPPLKEIRFVEVPEVSARINMLRSGEVQFACDIPPDQIGGIEGDRRYEVQGGTILNHRLTCFDKNHPQLVDPRVRRAFTHAIDRQAIVDSLWAGRTVVPKGLQWDYYGEMFVSDWSVPAYDPAEAQRLLKEAGYKGDPIPYRLLNNYYTNQTPTAQVLVEMWKQVGLNVQIEMKENWSQILSREPGRAVRDWSNSAPFNDPVSSIVNQHGPNGQQQQVGEWSNEEMNRISVELETSTDRARRKQVFRRMLEICEREDPAYTVLHQNATFTAKRRDIGWKAAPAFAMDFRAGNWKG</sequence>
<evidence type="ECO:0000256" key="3">
    <source>
        <dbReference type="ARBA" id="ARBA00022729"/>
    </source>
</evidence>
<organism evidence="6 7">
    <name type="scientific">Teichococcus rhizosphaerae</name>
    <dbReference type="NCBI Taxonomy" id="1335062"/>
    <lineage>
        <taxon>Bacteria</taxon>
        <taxon>Pseudomonadati</taxon>
        <taxon>Pseudomonadota</taxon>
        <taxon>Alphaproteobacteria</taxon>
        <taxon>Acetobacterales</taxon>
        <taxon>Roseomonadaceae</taxon>
        <taxon>Roseomonas</taxon>
    </lineage>
</organism>
<feature type="domain" description="Solute-binding protein family 5" evidence="5">
    <location>
        <begin position="82"/>
        <end position="455"/>
    </location>
</feature>
<protein>
    <submittedName>
        <fullName evidence="6">ABC transporter substrate-binding protein</fullName>
    </submittedName>
</protein>
<dbReference type="InterPro" id="IPR006311">
    <property type="entry name" value="TAT_signal"/>
</dbReference>
<dbReference type="PIRSF" id="PIRSF002741">
    <property type="entry name" value="MppA"/>
    <property type="match status" value="1"/>
</dbReference>
<dbReference type="Gene3D" id="3.90.76.10">
    <property type="entry name" value="Dipeptide-binding Protein, Domain 1"/>
    <property type="match status" value="1"/>
</dbReference>
<dbReference type="InterPro" id="IPR030678">
    <property type="entry name" value="Peptide/Ni-bd"/>
</dbReference>
<comment type="subcellular location">
    <subcellularLocation>
        <location evidence="1">Periplasm</location>
    </subcellularLocation>
</comment>
<evidence type="ECO:0000313" key="7">
    <source>
        <dbReference type="Proteomes" id="UP000223527"/>
    </source>
</evidence>
<name>A0A2C7AF05_9PROT</name>
<dbReference type="SUPFAM" id="SSF53850">
    <property type="entry name" value="Periplasmic binding protein-like II"/>
    <property type="match status" value="1"/>
</dbReference>
<proteinExistence type="inferred from homology"/>
<evidence type="ECO:0000256" key="1">
    <source>
        <dbReference type="ARBA" id="ARBA00004418"/>
    </source>
</evidence>
<dbReference type="Proteomes" id="UP000223527">
    <property type="component" value="Unassembled WGS sequence"/>
</dbReference>
<comment type="caution">
    <text evidence="6">The sequence shown here is derived from an EMBL/GenBank/DDBJ whole genome shotgun (WGS) entry which is preliminary data.</text>
</comment>
<dbReference type="CDD" id="cd08515">
    <property type="entry name" value="PBP2_NikA_DppA_OppA_like_10"/>
    <property type="match status" value="1"/>
</dbReference>
<comment type="similarity">
    <text evidence="2">Belongs to the bacterial solute-binding protein 5 family.</text>
</comment>
<keyword evidence="3 4" id="KW-0732">Signal</keyword>
<dbReference type="Gene3D" id="3.40.190.10">
    <property type="entry name" value="Periplasmic binding protein-like II"/>
    <property type="match status" value="1"/>
</dbReference>
<dbReference type="GO" id="GO:0043190">
    <property type="term" value="C:ATP-binding cassette (ABC) transporter complex"/>
    <property type="evidence" value="ECO:0007669"/>
    <property type="project" value="InterPro"/>
</dbReference>
<dbReference type="RefSeq" id="WP_099095161.1">
    <property type="nucleotide sequence ID" value="NZ_PDNU01000012.1"/>
</dbReference>
<evidence type="ECO:0000256" key="4">
    <source>
        <dbReference type="SAM" id="SignalP"/>
    </source>
</evidence>
<reference evidence="6 7" key="1">
    <citation type="submission" date="2017-10" db="EMBL/GenBank/DDBJ databases">
        <authorList>
            <person name="Banno H."/>
            <person name="Chua N.-H."/>
        </authorList>
    </citation>
    <scope>NUCLEOTIDE SEQUENCE [LARGE SCALE GENOMIC DNA]</scope>
    <source>
        <strain evidence="6 7">YW11</strain>
    </source>
</reference>
<feature type="signal peptide" evidence="4">
    <location>
        <begin position="1"/>
        <end position="27"/>
    </location>
</feature>
<keyword evidence="7" id="KW-1185">Reference proteome</keyword>